<sequence>MSVQLKVGERNLKLLSALDAIAILERRYFRSVWEEHSPDPYFEFAVNSTFVVYSSVMSQTSEGGTSDEIFLKDTLSDEQGAPLAAKRGRVFGSLAAWY</sequence>
<evidence type="ECO:0000313" key="2">
    <source>
        <dbReference type="Proteomes" id="UP000766486"/>
    </source>
</evidence>
<protein>
    <submittedName>
        <fullName evidence="1">Uncharacterized protein</fullName>
    </submittedName>
</protein>
<organism evidence="1 2">
    <name type="scientific">Bionectria ochroleuca</name>
    <name type="common">Gliocladium roseum</name>
    <dbReference type="NCBI Taxonomy" id="29856"/>
    <lineage>
        <taxon>Eukaryota</taxon>
        <taxon>Fungi</taxon>
        <taxon>Dikarya</taxon>
        <taxon>Ascomycota</taxon>
        <taxon>Pezizomycotina</taxon>
        <taxon>Sordariomycetes</taxon>
        <taxon>Hypocreomycetidae</taxon>
        <taxon>Hypocreales</taxon>
        <taxon>Bionectriaceae</taxon>
        <taxon>Clonostachys</taxon>
    </lineage>
</organism>
<reference evidence="1 2" key="1">
    <citation type="submission" date="2019-06" db="EMBL/GenBank/DDBJ databases">
        <authorList>
            <person name="Broberg M."/>
        </authorList>
    </citation>
    <scope>NUCLEOTIDE SEQUENCE [LARGE SCALE GENOMIC DNA]</scope>
</reference>
<name>A0ABY6UD66_BIOOC</name>
<dbReference type="EMBL" id="CABFNS010000795">
    <property type="protein sequence ID" value="VUC28924.1"/>
    <property type="molecule type" value="Genomic_DNA"/>
</dbReference>
<keyword evidence="2" id="KW-1185">Reference proteome</keyword>
<accession>A0ABY6UD66</accession>
<proteinExistence type="predicted"/>
<comment type="caution">
    <text evidence="1">The sequence shown here is derived from an EMBL/GenBank/DDBJ whole genome shotgun (WGS) entry which is preliminary data.</text>
</comment>
<dbReference type="Proteomes" id="UP000766486">
    <property type="component" value="Unassembled WGS sequence"/>
</dbReference>
<gene>
    <name evidence="1" type="ORF">CLO192961_LOCUS248223</name>
</gene>
<evidence type="ECO:0000313" key="1">
    <source>
        <dbReference type="EMBL" id="VUC28924.1"/>
    </source>
</evidence>